<comment type="catalytic activity">
    <reaction evidence="1">
        <text>Random endo-hydrolysis of N-acetyl-beta-D-glucosaminide (1-&gt;4)-beta-linkages in chitin and chitodextrins.</text>
        <dbReference type="EC" id="3.2.1.14"/>
    </reaction>
</comment>
<name>A0A2K3QMN6_9HYPO</name>
<dbReference type="GO" id="GO:0008843">
    <property type="term" value="F:endochitinase activity"/>
    <property type="evidence" value="ECO:0007669"/>
    <property type="project" value="UniProtKB-EC"/>
</dbReference>
<organism evidence="14 15">
    <name type="scientific">Tolypocladium capitatum</name>
    <dbReference type="NCBI Taxonomy" id="45235"/>
    <lineage>
        <taxon>Eukaryota</taxon>
        <taxon>Fungi</taxon>
        <taxon>Dikarya</taxon>
        <taxon>Ascomycota</taxon>
        <taxon>Pezizomycotina</taxon>
        <taxon>Sordariomycetes</taxon>
        <taxon>Hypocreomycetidae</taxon>
        <taxon>Hypocreales</taxon>
        <taxon>Ophiocordycipitaceae</taxon>
        <taxon>Tolypocladium</taxon>
    </lineage>
</organism>
<accession>A0A2K3QMN6</accession>
<evidence type="ECO:0000259" key="13">
    <source>
        <dbReference type="Pfam" id="PF00704"/>
    </source>
</evidence>
<dbReference type="PANTHER" id="PTHR47700:SF2">
    <property type="entry name" value="CHITINASE"/>
    <property type="match status" value="1"/>
</dbReference>
<keyword evidence="3" id="KW-0964">Secreted</keyword>
<sequence>MLNAIDGLDFDWEYPGALDIPDITPGSPEEGQNYLDFLDALRKTLPRGISLSITLPASSWYLKQYTVDKIADKPVGVGALKYPAYESNKARTDVAKKSERGNCLRSHINKTETHDALAMITKASVDSTKFVVRVTSYKGSKLPHVRPVLRWAVLHIFRYTQ</sequence>
<dbReference type="Proteomes" id="UP000236621">
    <property type="component" value="Unassembled WGS sequence"/>
</dbReference>
<evidence type="ECO:0000256" key="12">
    <source>
        <dbReference type="RuleBase" id="RU004453"/>
    </source>
</evidence>
<proteinExistence type="inferred from homology"/>
<dbReference type="OrthoDB" id="4927106at2759"/>
<dbReference type="Pfam" id="PF00704">
    <property type="entry name" value="Glyco_hydro_18"/>
    <property type="match status" value="1"/>
</dbReference>
<comment type="similarity">
    <text evidence="12">Belongs to the glycosyl hydrolase 18 family.</text>
</comment>
<keyword evidence="9 11" id="KW-0326">Glycosidase</keyword>
<keyword evidence="4" id="KW-0147">Chitin-binding</keyword>
<gene>
    <name evidence="14" type="ORF">TCAP_01272</name>
</gene>
<evidence type="ECO:0000256" key="6">
    <source>
        <dbReference type="ARBA" id="ARBA00023024"/>
    </source>
</evidence>
<comment type="subcellular location">
    <subcellularLocation>
        <location evidence="2">Secreted</location>
    </subcellularLocation>
</comment>
<feature type="domain" description="GH18" evidence="13">
    <location>
        <begin position="5"/>
        <end position="137"/>
    </location>
</feature>
<dbReference type="PROSITE" id="PS01095">
    <property type="entry name" value="GH18_1"/>
    <property type="match status" value="1"/>
</dbReference>
<dbReference type="SUPFAM" id="SSF51445">
    <property type="entry name" value="(Trans)glycosidases"/>
    <property type="match status" value="1"/>
</dbReference>
<evidence type="ECO:0000256" key="2">
    <source>
        <dbReference type="ARBA" id="ARBA00004613"/>
    </source>
</evidence>
<reference evidence="14 15" key="1">
    <citation type="submission" date="2017-08" db="EMBL/GenBank/DDBJ databases">
        <title>Harnessing the power of phylogenomics to disentangle the directionality and signatures of interkingdom host jumping in the parasitic fungal genus Tolypocladium.</title>
        <authorList>
            <person name="Quandt C.A."/>
            <person name="Patterson W."/>
            <person name="Spatafora J.W."/>
        </authorList>
    </citation>
    <scope>NUCLEOTIDE SEQUENCE [LARGE SCALE GENOMIC DNA]</scope>
    <source>
        <strain evidence="14 15">CBS 113982</strain>
    </source>
</reference>
<keyword evidence="10" id="KW-0624">Polysaccharide degradation</keyword>
<evidence type="ECO:0000256" key="9">
    <source>
        <dbReference type="ARBA" id="ARBA00023295"/>
    </source>
</evidence>
<dbReference type="InterPro" id="IPR017853">
    <property type="entry name" value="GH"/>
</dbReference>
<evidence type="ECO:0000313" key="14">
    <source>
        <dbReference type="EMBL" id="PNY28794.1"/>
    </source>
</evidence>
<evidence type="ECO:0000256" key="5">
    <source>
        <dbReference type="ARBA" id="ARBA00022801"/>
    </source>
</evidence>
<dbReference type="GO" id="GO:0008061">
    <property type="term" value="F:chitin binding"/>
    <property type="evidence" value="ECO:0007669"/>
    <property type="project" value="UniProtKB-KW"/>
</dbReference>
<dbReference type="GO" id="GO:0000272">
    <property type="term" value="P:polysaccharide catabolic process"/>
    <property type="evidence" value="ECO:0007669"/>
    <property type="project" value="UniProtKB-KW"/>
</dbReference>
<evidence type="ECO:0000256" key="10">
    <source>
        <dbReference type="ARBA" id="ARBA00023326"/>
    </source>
</evidence>
<keyword evidence="8" id="KW-0119">Carbohydrate metabolism</keyword>
<evidence type="ECO:0000256" key="11">
    <source>
        <dbReference type="RuleBase" id="RU000489"/>
    </source>
</evidence>
<keyword evidence="7" id="KW-0843">Virulence</keyword>
<keyword evidence="6" id="KW-0146">Chitin degradation</keyword>
<dbReference type="InterPro" id="IPR001579">
    <property type="entry name" value="Glyco_hydro_18_chit_AS"/>
</dbReference>
<dbReference type="Gene3D" id="3.20.20.80">
    <property type="entry name" value="Glycosidases"/>
    <property type="match status" value="1"/>
</dbReference>
<dbReference type="GO" id="GO:0006032">
    <property type="term" value="P:chitin catabolic process"/>
    <property type="evidence" value="ECO:0007669"/>
    <property type="project" value="UniProtKB-KW"/>
</dbReference>
<evidence type="ECO:0000256" key="7">
    <source>
        <dbReference type="ARBA" id="ARBA00023026"/>
    </source>
</evidence>
<protein>
    <recommendedName>
        <fullName evidence="13">GH18 domain-containing protein</fullName>
    </recommendedName>
</protein>
<dbReference type="STRING" id="45235.A0A2K3QMN6"/>
<comment type="caution">
    <text evidence="14">The sequence shown here is derived from an EMBL/GenBank/DDBJ whole genome shotgun (WGS) entry which is preliminary data.</text>
</comment>
<evidence type="ECO:0000256" key="3">
    <source>
        <dbReference type="ARBA" id="ARBA00022525"/>
    </source>
</evidence>
<dbReference type="PANTHER" id="PTHR47700">
    <property type="entry name" value="V CHITINASE, PUTATIVE (AFU_ORTHOLOGUE AFUA_6G13720)-RELATED"/>
    <property type="match status" value="1"/>
</dbReference>
<evidence type="ECO:0000256" key="8">
    <source>
        <dbReference type="ARBA" id="ARBA00023277"/>
    </source>
</evidence>
<evidence type="ECO:0000256" key="1">
    <source>
        <dbReference type="ARBA" id="ARBA00000822"/>
    </source>
</evidence>
<evidence type="ECO:0000256" key="4">
    <source>
        <dbReference type="ARBA" id="ARBA00022669"/>
    </source>
</evidence>
<dbReference type="AlphaFoldDB" id="A0A2K3QMN6"/>
<keyword evidence="5 11" id="KW-0378">Hydrolase</keyword>
<dbReference type="InterPro" id="IPR001223">
    <property type="entry name" value="Glyco_hydro18_cat"/>
</dbReference>
<dbReference type="GO" id="GO:0005576">
    <property type="term" value="C:extracellular region"/>
    <property type="evidence" value="ECO:0007669"/>
    <property type="project" value="UniProtKB-SubCell"/>
</dbReference>
<dbReference type="EMBL" id="NRSZ01000209">
    <property type="protein sequence ID" value="PNY28794.1"/>
    <property type="molecule type" value="Genomic_DNA"/>
</dbReference>
<evidence type="ECO:0000313" key="15">
    <source>
        <dbReference type="Proteomes" id="UP000236621"/>
    </source>
</evidence>
<dbReference type="InterPro" id="IPR053214">
    <property type="entry name" value="LysM12-like"/>
</dbReference>
<keyword evidence="15" id="KW-1185">Reference proteome</keyword>